<dbReference type="GeneID" id="40313618"/>
<dbReference type="EMBL" id="MKKU01000001">
    <property type="protein sequence ID" value="RNF27623.1"/>
    <property type="molecule type" value="Genomic_DNA"/>
</dbReference>
<reference evidence="1 2" key="1">
    <citation type="journal article" date="2018" name="BMC Genomics">
        <title>Genomic comparison of Trypanosoma conorhini and Trypanosoma rangeli to Trypanosoma cruzi strains of high and low virulence.</title>
        <authorList>
            <person name="Bradwell K.R."/>
            <person name="Koparde V.N."/>
            <person name="Matveyev A.V."/>
            <person name="Serrano M.G."/>
            <person name="Alves J.M."/>
            <person name="Parikh H."/>
            <person name="Huang B."/>
            <person name="Lee V."/>
            <person name="Espinosa-Alvarez O."/>
            <person name="Ortiz P.A."/>
            <person name="Costa-Martins A.G."/>
            <person name="Teixeira M.M."/>
            <person name="Buck G.A."/>
        </authorList>
    </citation>
    <scope>NUCLEOTIDE SEQUENCE [LARGE SCALE GENOMIC DNA]</scope>
    <source>
        <strain evidence="1 2">025E</strain>
    </source>
</reference>
<evidence type="ECO:0000313" key="2">
    <source>
        <dbReference type="Proteomes" id="UP000284403"/>
    </source>
</evidence>
<name>A0A3R7P213_9TRYP</name>
<dbReference type="Proteomes" id="UP000284403">
    <property type="component" value="Unassembled WGS sequence"/>
</dbReference>
<dbReference type="RefSeq" id="XP_029232829.1">
    <property type="nucleotide sequence ID" value="XM_029366956.1"/>
</dbReference>
<evidence type="ECO:0000313" key="1">
    <source>
        <dbReference type="EMBL" id="RNF27623.1"/>
    </source>
</evidence>
<sequence>MIRAARRRMLRGKHSQRATHFLMPIFSSCMEICHRLTAPPFLRPSSSLMRPPSVLQGVFSSVQTWLPEGWICRGWTGSCTTTPRRIRRATFTVSGAPPALATPETPCCFSCHMRRDTSLT</sequence>
<dbReference type="PROSITE" id="PS51257">
    <property type="entry name" value="PROKAR_LIPOPROTEIN"/>
    <property type="match status" value="1"/>
</dbReference>
<keyword evidence="2" id="KW-1185">Reference proteome</keyword>
<organism evidence="1 2">
    <name type="scientific">Trypanosoma conorhini</name>
    <dbReference type="NCBI Taxonomy" id="83891"/>
    <lineage>
        <taxon>Eukaryota</taxon>
        <taxon>Discoba</taxon>
        <taxon>Euglenozoa</taxon>
        <taxon>Kinetoplastea</taxon>
        <taxon>Metakinetoplastina</taxon>
        <taxon>Trypanosomatida</taxon>
        <taxon>Trypanosomatidae</taxon>
        <taxon>Trypanosoma</taxon>
    </lineage>
</organism>
<dbReference type="AlphaFoldDB" id="A0A3R7P213"/>
<proteinExistence type="predicted"/>
<protein>
    <submittedName>
        <fullName evidence="1">Uncharacterized protein</fullName>
    </submittedName>
</protein>
<comment type="caution">
    <text evidence="1">The sequence shown here is derived from an EMBL/GenBank/DDBJ whole genome shotgun (WGS) entry which is preliminary data.</text>
</comment>
<gene>
    <name evidence="1" type="ORF">Tco025E_00007</name>
</gene>
<accession>A0A3R7P213</accession>